<keyword evidence="9" id="KW-1185">Reference proteome</keyword>
<evidence type="ECO:0000313" key="9">
    <source>
        <dbReference type="Proteomes" id="UP000193411"/>
    </source>
</evidence>
<evidence type="ECO:0000256" key="3">
    <source>
        <dbReference type="ARBA" id="ARBA00022989"/>
    </source>
</evidence>
<dbReference type="SUPFAM" id="SSF81324">
    <property type="entry name" value="Voltage-gated potassium channels"/>
    <property type="match status" value="1"/>
</dbReference>
<reference evidence="8 9" key="1">
    <citation type="submission" date="2016-07" db="EMBL/GenBank/DDBJ databases">
        <title>Pervasive Adenine N6-methylation of Active Genes in Fungi.</title>
        <authorList>
            <consortium name="DOE Joint Genome Institute"/>
            <person name="Mondo S.J."/>
            <person name="Dannebaum R.O."/>
            <person name="Kuo R.C."/>
            <person name="Labutti K."/>
            <person name="Haridas S."/>
            <person name="Kuo A."/>
            <person name="Salamov A."/>
            <person name="Ahrendt S.R."/>
            <person name="Lipzen A."/>
            <person name="Sullivan W."/>
            <person name="Andreopoulos W.B."/>
            <person name="Clum A."/>
            <person name="Lindquist E."/>
            <person name="Daum C."/>
            <person name="Ramamoorthy G.K."/>
            <person name="Gryganskyi A."/>
            <person name="Culley D."/>
            <person name="Magnuson J.K."/>
            <person name="James T.Y."/>
            <person name="O'Malley M.A."/>
            <person name="Stajich J.E."/>
            <person name="Spatafora J.W."/>
            <person name="Visel A."/>
            <person name="Grigoriev I.V."/>
        </authorList>
    </citation>
    <scope>NUCLEOTIDE SEQUENCE [LARGE SCALE GENOMIC DNA]</scope>
    <source>
        <strain evidence="8 9">PL171</strain>
    </source>
</reference>
<evidence type="ECO:0000256" key="6">
    <source>
        <dbReference type="SAM" id="Phobius"/>
    </source>
</evidence>
<name>A0A1Y2HLC5_9FUNG</name>
<dbReference type="InterPro" id="IPR005821">
    <property type="entry name" value="Ion_trans_dom"/>
</dbReference>
<dbReference type="EMBL" id="MCFL01000027">
    <property type="protein sequence ID" value="ORZ34641.1"/>
    <property type="molecule type" value="Genomic_DNA"/>
</dbReference>
<dbReference type="GO" id="GO:0060296">
    <property type="term" value="P:regulation of cilium beat frequency involved in ciliary motility"/>
    <property type="evidence" value="ECO:0007669"/>
    <property type="project" value="TreeGrafter"/>
</dbReference>
<dbReference type="Proteomes" id="UP000193411">
    <property type="component" value="Unassembled WGS sequence"/>
</dbReference>
<protein>
    <submittedName>
        <fullName evidence="8">Ion transport protein-domain-containing protein</fullName>
    </submittedName>
</protein>
<dbReference type="InterPro" id="IPR027359">
    <property type="entry name" value="Volt_channel_dom_sf"/>
</dbReference>
<dbReference type="PANTHER" id="PTHR47193:SF1">
    <property type="entry name" value="CATION CHANNEL SPERM-ASSOCIATED PROTEIN 1"/>
    <property type="match status" value="1"/>
</dbReference>
<feature type="transmembrane region" description="Helical" evidence="6">
    <location>
        <begin position="219"/>
        <end position="240"/>
    </location>
</feature>
<dbReference type="OrthoDB" id="416585at2759"/>
<sequence>MSALDRSSSSVSNSRSAYDDVASISSQSSGGSFLSTRSSNAVSASLRIASSRSASDSTANQTVFLLGLAESSWMRQQCYRIVSHGLFSSSILLIIVLNTILLAVQTTPYLNANYGWYLSLIDQIFLGIYLMETITKIYVYHFGYFRSGWNNFDFIIVATSIFSWALPYVLGTAISFNPRVLRLLRVFRAFRAVRSLRALRAISFLRSLQTLVQTLLQSIPAMSSIVSLAALVLYIFAVIARSMYASVDPERFGTLGSTFFRLFSVLTLDEWSDIYMDNRIKAPDMFLFLFIFIVLESFVFLNLFVAVIVSNLDQLQSKSRRNAPTSSTSRATSAASPSATAAASGRPTTAATATVRIHALDPALRESMMGSVDLKAEPDGIDDGRPSGGGANSGGQPLQGLFDTSFGIDNYYPPHISGRTKKLLGQHFMLSTTLEKNLENYRTQVQVLDDLVDLVKNRDGFVERF</sequence>
<comment type="subcellular location">
    <subcellularLocation>
        <location evidence="1">Membrane</location>
        <topology evidence="1">Multi-pass membrane protein</topology>
    </subcellularLocation>
</comment>
<evidence type="ECO:0000256" key="2">
    <source>
        <dbReference type="ARBA" id="ARBA00022692"/>
    </source>
</evidence>
<accession>A0A1Y2HLC5</accession>
<feature type="transmembrane region" description="Helical" evidence="6">
    <location>
        <begin position="152"/>
        <end position="176"/>
    </location>
</feature>
<dbReference type="GO" id="GO:0005227">
    <property type="term" value="F:calcium-activated cation channel activity"/>
    <property type="evidence" value="ECO:0007669"/>
    <property type="project" value="InterPro"/>
</dbReference>
<feature type="domain" description="Ion transport" evidence="7">
    <location>
        <begin position="86"/>
        <end position="319"/>
    </location>
</feature>
<feature type="transmembrane region" description="Helical" evidence="6">
    <location>
        <begin position="81"/>
        <end position="102"/>
    </location>
</feature>
<dbReference type="Gene3D" id="1.10.287.70">
    <property type="match status" value="1"/>
</dbReference>
<comment type="caution">
    <text evidence="8">The sequence shown here is derived from an EMBL/GenBank/DDBJ whole genome shotgun (WGS) entry which is preliminary data.</text>
</comment>
<keyword evidence="2 6" id="KW-0812">Transmembrane</keyword>
<keyword evidence="4 6" id="KW-0472">Membrane</keyword>
<evidence type="ECO:0000256" key="4">
    <source>
        <dbReference type="ARBA" id="ARBA00023136"/>
    </source>
</evidence>
<evidence type="ECO:0000256" key="1">
    <source>
        <dbReference type="ARBA" id="ARBA00004141"/>
    </source>
</evidence>
<dbReference type="GO" id="GO:0030317">
    <property type="term" value="P:flagellated sperm motility"/>
    <property type="evidence" value="ECO:0007669"/>
    <property type="project" value="InterPro"/>
</dbReference>
<dbReference type="AlphaFoldDB" id="A0A1Y2HLC5"/>
<feature type="transmembrane region" description="Helical" evidence="6">
    <location>
        <begin position="288"/>
        <end position="312"/>
    </location>
</feature>
<feature type="region of interest" description="Disordered" evidence="5">
    <location>
        <begin position="375"/>
        <end position="396"/>
    </location>
</feature>
<dbReference type="InterPro" id="IPR028746">
    <property type="entry name" value="CatSper1"/>
</dbReference>
<gene>
    <name evidence="8" type="ORF">BCR44DRAFT_126450</name>
</gene>
<organism evidence="8 9">
    <name type="scientific">Catenaria anguillulae PL171</name>
    <dbReference type="NCBI Taxonomy" id="765915"/>
    <lineage>
        <taxon>Eukaryota</taxon>
        <taxon>Fungi</taxon>
        <taxon>Fungi incertae sedis</taxon>
        <taxon>Blastocladiomycota</taxon>
        <taxon>Blastocladiomycetes</taxon>
        <taxon>Blastocladiales</taxon>
        <taxon>Catenariaceae</taxon>
        <taxon>Catenaria</taxon>
    </lineage>
</organism>
<feature type="region of interest" description="Disordered" evidence="5">
    <location>
        <begin position="319"/>
        <end position="350"/>
    </location>
</feature>
<dbReference type="GO" id="GO:0005245">
    <property type="term" value="F:voltage-gated calcium channel activity"/>
    <property type="evidence" value="ECO:0007669"/>
    <property type="project" value="TreeGrafter"/>
</dbReference>
<dbReference type="Pfam" id="PF00520">
    <property type="entry name" value="Ion_trans"/>
    <property type="match status" value="1"/>
</dbReference>
<evidence type="ECO:0000256" key="5">
    <source>
        <dbReference type="SAM" id="MobiDB-lite"/>
    </source>
</evidence>
<feature type="compositionally biased region" description="Basic and acidic residues" evidence="5">
    <location>
        <begin position="375"/>
        <end position="385"/>
    </location>
</feature>
<feature type="compositionally biased region" description="Low complexity" evidence="5">
    <location>
        <begin position="322"/>
        <end position="350"/>
    </location>
</feature>
<keyword evidence="3 6" id="KW-1133">Transmembrane helix</keyword>
<proteinExistence type="predicted"/>
<dbReference type="PANTHER" id="PTHR47193">
    <property type="entry name" value="CATION CHANNEL SPERM-ASSOCIATED PROTEIN 1"/>
    <property type="match status" value="1"/>
</dbReference>
<dbReference type="GO" id="GO:0036128">
    <property type="term" value="C:CatSper complex"/>
    <property type="evidence" value="ECO:0007669"/>
    <property type="project" value="InterPro"/>
</dbReference>
<evidence type="ECO:0000259" key="7">
    <source>
        <dbReference type="Pfam" id="PF00520"/>
    </source>
</evidence>
<evidence type="ECO:0000313" key="8">
    <source>
        <dbReference type="EMBL" id="ORZ34641.1"/>
    </source>
</evidence>
<dbReference type="Gene3D" id="1.20.120.350">
    <property type="entry name" value="Voltage-gated potassium channels. Chain C"/>
    <property type="match status" value="1"/>
</dbReference>
<dbReference type="STRING" id="765915.A0A1Y2HLC5"/>